<dbReference type="SMART" id="SM00862">
    <property type="entry name" value="Trans_reg_C"/>
    <property type="match status" value="1"/>
</dbReference>
<evidence type="ECO:0000256" key="4">
    <source>
        <dbReference type="ARBA" id="ARBA00023125"/>
    </source>
</evidence>
<name>A0A545SU49_9RHOB</name>
<dbReference type="Gene3D" id="6.10.250.690">
    <property type="match status" value="1"/>
</dbReference>
<evidence type="ECO:0000313" key="11">
    <source>
        <dbReference type="Proteomes" id="UP000315816"/>
    </source>
</evidence>
<dbReference type="EMBL" id="VICH01000004">
    <property type="protein sequence ID" value="TQV68500.1"/>
    <property type="molecule type" value="Genomic_DNA"/>
</dbReference>
<dbReference type="Pfam" id="PF00072">
    <property type="entry name" value="Response_reg"/>
    <property type="match status" value="1"/>
</dbReference>
<evidence type="ECO:0000256" key="1">
    <source>
        <dbReference type="ARBA" id="ARBA00022553"/>
    </source>
</evidence>
<keyword evidence="3" id="KW-0805">Transcription regulation</keyword>
<dbReference type="SUPFAM" id="SSF46894">
    <property type="entry name" value="C-terminal effector domain of the bipartite response regulators"/>
    <property type="match status" value="1"/>
</dbReference>
<dbReference type="Gene3D" id="1.10.10.10">
    <property type="entry name" value="Winged helix-like DNA-binding domain superfamily/Winged helix DNA-binding domain"/>
    <property type="match status" value="1"/>
</dbReference>
<sequence>MKILLVDDDPRLRELVGLALERAGYDVVTASDGQIALTHFAREVPDLIVLDVGLPELDGFEVCRRIRARSEVSILFLTARDDEIDRVLGLELGADDYVTKPFSPRELVARVRAILKRMTKAHSSDVVSHGRLRLDANAHSCHLGSQDVPLTATEFTLLATLVGRPTQVHSRTQLVQALWGAHSQVSDRTVDSHLRNLRAKLAQAGWAEAIETVHGVGVRMRGAEA</sequence>
<keyword evidence="2" id="KW-0902">Two-component regulatory system</keyword>
<keyword evidence="5" id="KW-0804">Transcription</keyword>
<dbReference type="Gene3D" id="3.40.50.2300">
    <property type="match status" value="1"/>
</dbReference>
<gene>
    <name evidence="10" type="ORF">FIL88_02615</name>
</gene>
<dbReference type="InterPro" id="IPR001867">
    <property type="entry name" value="OmpR/PhoB-type_DNA-bd"/>
</dbReference>
<dbReference type="PANTHER" id="PTHR48111:SF59">
    <property type="entry name" value="TRANSCRIPTIONAL REGULATORY PROTEIN BAER"/>
    <property type="match status" value="1"/>
</dbReference>
<dbReference type="GO" id="GO:0005829">
    <property type="term" value="C:cytosol"/>
    <property type="evidence" value="ECO:0007669"/>
    <property type="project" value="TreeGrafter"/>
</dbReference>
<feature type="modified residue" description="4-aspartylphosphate" evidence="6">
    <location>
        <position position="51"/>
    </location>
</feature>
<organism evidence="10 11">
    <name type="scientific">Aliiroseovarius halocynthiae</name>
    <dbReference type="NCBI Taxonomy" id="985055"/>
    <lineage>
        <taxon>Bacteria</taxon>
        <taxon>Pseudomonadati</taxon>
        <taxon>Pseudomonadota</taxon>
        <taxon>Alphaproteobacteria</taxon>
        <taxon>Rhodobacterales</taxon>
        <taxon>Paracoccaceae</taxon>
        <taxon>Aliiroseovarius</taxon>
    </lineage>
</organism>
<evidence type="ECO:0000259" key="8">
    <source>
        <dbReference type="PROSITE" id="PS50110"/>
    </source>
</evidence>
<comment type="caution">
    <text evidence="10">The sequence shown here is derived from an EMBL/GenBank/DDBJ whole genome shotgun (WGS) entry which is preliminary data.</text>
</comment>
<evidence type="ECO:0000256" key="2">
    <source>
        <dbReference type="ARBA" id="ARBA00023012"/>
    </source>
</evidence>
<evidence type="ECO:0000256" key="6">
    <source>
        <dbReference type="PROSITE-ProRule" id="PRU00169"/>
    </source>
</evidence>
<dbReference type="GO" id="GO:0032993">
    <property type="term" value="C:protein-DNA complex"/>
    <property type="evidence" value="ECO:0007669"/>
    <property type="project" value="TreeGrafter"/>
</dbReference>
<keyword evidence="11" id="KW-1185">Reference proteome</keyword>
<dbReference type="CDD" id="cd00383">
    <property type="entry name" value="trans_reg_C"/>
    <property type="match status" value="1"/>
</dbReference>
<dbReference type="PROSITE" id="PS51755">
    <property type="entry name" value="OMPR_PHOB"/>
    <property type="match status" value="1"/>
</dbReference>
<feature type="domain" description="Response regulatory" evidence="8">
    <location>
        <begin position="2"/>
        <end position="115"/>
    </location>
</feature>
<dbReference type="Proteomes" id="UP000315816">
    <property type="component" value="Unassembled WGS sequence"/>
</dbReference>
<accession>A0A545SU49</accession>
<feature type="domain" description="OmpR/PhoB-type" evidence="9">
    <location>
        <begin position="124"/>
        <end position="222"/>
    </location>
</feature>
<dbReference type="PROSITE" id="PS50110">
    <property type="entry name" value="RESPONSE_REGULATORY"/>
    <property type="match status" value="1"/>
</dbReference>
<dbReference type="AlphaFoldDB" id="A0A545SU49"/>
<evidence type="ECO:0000256" key="7">
    <source>
        <dbReference type="PROSITE-ProRule" id="PRU01091"/>
    </source>
</evidence>
<reference evidence="10 11" key="1">
    <citation type="submission" date="2019-06" db="EMBL/GenBank/DDBJ databases">
        <title>A novel species of marine bacteria.</title>
        <authorList>
            <person name="Wang Y."/>
        </authorList>
    </citation>
    <scope>NUCLEOTIDE SEQUENCE [LARGE SCALE GENOMIC DNA]</scope>
    <source>
        <strain evidence="10 11">MA1-10</strain>
    </source>
</reference>
<evidence type="ECO:0000259" key="9">
    <source>
        <dbReference type="PROSITE" id="PS51755"/>
    </source>
</evidence>
<dbReference type="RefSeq" id="WP_142852253.1">
    <property type="nucleotide sequence ID" value="NZ_FXWW01000001.1"/>
</dbReference>
<dbReference type="InterPro" id="IPR036388">
    <property type="entry name" value="WH-like_DNA-bd_sf"/>
</dbReference>
<dbReference type="InterPro" id="IPR011006">
    <property type="entry name" value="CheY-like_superfamily"/>
</dbReference>
<evidence type="ECO:0000256" key="3">
    <source>
        <dbReference type="ARBA" id="ARBA00023015"/>
    </source>
</evidence>
<protein>
    <submittedName>
        <fullName evidence="10">Response regulator transcription factor</fullName>
    </submittedName>
</protein>
<dbReference type="GO" id="GO:0000976">
    <property type="term" value="F:transcription cis-regulatory region binding"/>
    <property type="evidence" value="ECO:0007669"/>
    <property type="project" value="TreeGrafter"/>
</dbReference>
<dbReference type="InterPro" id="IPR039420">
    <property type="entry name" value="WalR-like"/>
</dbReference>
<evidence type="ECO:0000313" key="10">
    <source>
        <dbReference type="EMBL" id="TQV68500.1"/>
    </source>
</evidence>
<dbReference type="PANTHER" id="PTHR48111">
    <property type="entry name" value="REGULATOR OF RPOS"/>
    <property type="match status" value="1"/>
</dbReference>
<dbReference type="GO" id="GO:0000156">
    <property type="term" value="F:phosphorelay response regulator activity"/>
    <property type="evidence" value="ECO:0007669"/>
    <property type="project" value="TreeGrafter"/>
</dbReference>
<keyword evidence="1 6" id="KW-0597">Phosphoprotein</keyword>
<dbReference type="InterPro" id="IPR001789">
    <property type="entry name" value="Sig_transdc_resp-reg_receiver"/>
</dbReference>
<dbReference type="GO" id="GO:0006355">
    <property type="term" value="P:regulation of DNA-templated transcription"/>
    <property type="evidence" value="ECO:0007669"/>
    <property type="project" value="InterPro"/>
</dbReference>
<dbReference type="FunFam" id="3.40.50.2300:FF:000001">
    <property type="entry name" value="DNA-binding response regulator PhoB"/>
    <property type="match status" value="1"/>
</dbReference>
<keyword evidence="4 7" id="KW-0238">DNA-binding</keyword>
<proteinExistence type="predicted"/>
<dbReference type="SUPFAM" id="SSF52172">
    <property type="entry name" value="CheY-like"/>
    <property type="match status" value="1"/>
</dbReference>
<dbReference type="InterPro" id="IPR016032">
    <property type="entry name" value="Sig_transdc_resp-reg_C-effctor"/>
</dbReference>
<evidence type="ECO:0000256" key="5">
    <source>
        <dbReference type="ARBA" id="ARBA00023163"/>
    </source>
</evidence>
<feature type="DNA-binding region" description="OmpR/PhoB-type" evidence="7">
    <location>
        <begin position="124"/>
        <end position="222"/>
    </location>
</feature>
<dbReference type="SMART" id="SM00448">
    <property type="entry name" value="REC"/>
    <property type="match status" value="1"/>
</dbReference>
<dbReference type="Pfam" id="PF00486">
    <property type="entry name" value="Trans_reg_C"/>
    <property type="match status" value="1"/>
</dbReference>
<dbReference type="OrthoDB" id="9802426at2"/>